<dbReference type="GO" id="GO:0006869">
    <property type="term" value="P:lipid transport"/>
    <property type="evidence" value="ECO:0007669"/>
    <property type="project" value="UniProtKB-KW"/>
</dbReference>
<gene>
    <name evidence="9" type="ORF">CVT23_02430</name>
</gene>
<dbReference type="PIRSF" id="PIRSF000429">
    <property type="entry name" value="Ac-CoA_Ac_transf"/>
    <property type="match status" value="1"/>
</dbReference>
<dbReference type="Pfam" id="PF00108">
    <property type="entry name" value="Thiolase_N"/>
    <property type="match status" value="1"/>
</dbReference>
<dbReference type="InterPro" id="IPR055140">
    <property type="entry name" value="Thiolase_C_2"/>
</dbReference>
<dbReference type="InterPro" id="IPR020613">
    <property type="entry name" value="Thiolase_CS"/>
</dbReference>
<proteinExistence type="predicted"/>
<dbReference type="SUPFAM" id="SSF53901">
    <property type="entry name" value="Thiolase-like"/>
    <property type="match status" value="2"/>
</dbReference>
<sequence length="419" mass="45462">MRDAYIIGSFSTRFQKWPDKSFKDLTREAYLGALADAGMENGDDIEFGWFGNCGMWLHNDQGSIRGQVCFTPLVNEGLFPARVPMINVEGACATASMALHGAWKDILSGQTDVSLALGVEKIWIPDEPEKIQRSFYAGIDNFDADEWMEYYKAAGEEAGKEFETGPNRTVFMDTYAMQACYHMKKHGTTQRQIAAGAAKNHNYGAKNPNAQYQFEMSVDQVMQDRPVSYPLTRAMCSPIGDGAAAAVVVSEDYFQGLPQAVKDRAVKIRANALSGGKYKKLDEPSLSMTAAKKAYSMADLKPDDIQVAEVHDATSFCEVLQVEMMGFCDIGEGGRFIEAGETGPGGKVPVNTSGGLVSKGHPVGATGLSMIYELTTQLRGEAGERQVPDARIALAENGGGVMGFEEAACSVTILERARD</sequence>
<accession>A0A2M9G5X6</accession>
<dbReference type="PROSITE" id="PS00737">
    <property type="entry name" value="THIOLASE_2"/>
    <property type="match status" value="1"/>
</dbReference>
<protein>
    <recommendedName>
        <fullName evidence="1">propanoyl-CoA C-acyltransferase</fullName>
        <ecNumber evidence="1">2.3.1.176</ecNumber>
    </recommendedName>
    <alternativeName>
        <fullName evidence="6">Propanoyl-CoA C-acyltransferase</fullName>
    </alternativeName>
</protein>
<dbReference type="PANTHER" id="PTHR42870:SF1">
    <property type="entry name" value="NON-SPECIFIC LIPID-TRANSFER PROTEIN-LIKE 2"/>
    <property type="match status" value="1"/>
</dbReference>
<dbReference type="InterPro" id="IPR002155">
    <property type="entry name" value="Thiolase"/>
</dbReference>
<dbReference type="Proteomes" id="UP000229498">
    <property type="component" value="Unassembled WGS sequence"/>
</dbReference>
<evidence type="ECO:0000313" key="10">
    <source>
        <dbReference type="Proteomes" id="UP000229498"/>
    </source>
</evidence>
<evidence type="ECO:0000256" key="5">
    <source>
        <dbReference type="ARBA" id="ARBA00023121"/>
    </source>
</evidence>
<name>A0A2M9G5X6_9PROT</name>
<evidence type="ECO:0000313" key="9">
    <source>
        <dbReference type="EMBL" id="PJK31111.1"/>
    </source>
</evidence>
<dbReference type="CDD" id="cd00829">
    <property type="entry name" value="SCP-x_thiolase"/>
    <property type="match status" value="1"/>
</dbReference>
<evidence type="ECO:0000256" key="1">
    <source>
        <dbReference type="ARBA" id="ARBA00012352"/>
    </source>
</evidence>
<feature type="domain" description="Thiolase C-terminal" evidence="8">
    <location>
        <begin position="289"/>
        <end position="405"/>
    </location>
</feature>
<evidence type="ECO:0000256" key="6">
    <source>
        <dbReference type="ARBA" id="ARBA00032316"/>
    </source>
</evidence>
<evidence type="ECO:0000256" key="3">
    <source>
        <dbReference type="ARBA" id="ARBA00022679"/>
    </source>
</evidence>
<dbReference type="AlphaFoldDB" id="A0A2M9G5X6"/>
<evidence type="ECO:0000259" key="8">
    <source>
        <dbReference type="Pfam" id="PF22691"/>
    </source>
</evidence>
<keyword evidence="4" id="KW-0445">Lipid transport</keyword>
<dbReference type="GO" id="GO:0003988">
    <property type="term" value="F:acetyl-CoA C-acyltransferase activity"/>
    <property type="evidence" value="ECO:0007669"/>
    <property type="project" value="UniProtKB-ARBA"/>
</dbReference>
<dbReference type="RefSeq" id="WP_109796271.1">
    <property type="nucleotide sequence ID" value="NZ_PHIG01000007.1"/>
</dbReference>
<keyword evidence="10" id="KW-1185">Reference proteome</keyword>
<reference evidence="9 10" key="1">
    <citation type="submission" date="2017-11" db="EMBL/GenBank/DDBJ databases">
        <title>Draft genome sequence of Rhizobiales bacterium SY3-13.</title>
        <authorList>
            <person name="Sun C."/>
        </authorList>
    </citation>
    <scope>NUCLEOTIDE SEQUENCE [LARGE SCALE GENOMIC DNA]</scope>
    <source>
        <strain evidence="9 10">SY3-13</strain>
    </source>
</reference>
<comment type="caution">
    <text evidence="9">The sequence shown here is derived from an EMBL/GenBank/DDBJ whole genome shotgun (WGS) entry which is preliminary data.</text>
</comment>
<dbReference type="EC" id="2.3.1.176" evidence="1"/>
<dbReference type="Pfam" id="PF22691">
    <property type="entry name" value="Thiolase_C_1"/>
    <property type="match status" value="1"/>
</dbReference>
<feature type="domain" description="Thiolase N-terminal" evidence="7">
    <location>
        <begin position="6"/>
        <end position="216"/>
    </location>
</feature>
<evidence type="ECO:0000259" key="7">
    <source>
        <dbReference type="Pfam" id="PF00108"/>
    </source>
</evidence>
<keyword evidence="5" id="KW-0446">Lipid-binding</keyword>
<keyword evidence="3" id="KW-0808">Transferase</keyword>
<organism evidence="9 10">
    <name type="scientific">Minwuia thermotolerans</name>
    <dbReference type="NCBI Taxonomy" id="2056226"/>
    <lineage>
        <taxon>Bacteria</taxon>
        <taxon>Pseudomonadati</taxon>
        <taxon>Pseudomonadota</taxon>
        <taxon>Alphaproteobacteria</taxon>
        <taxon>Minwuiales</taxon>
        <taxon>Minwuiaceae</taxon>
        <taxon>Minwuia</taxon>
    </lineage>
</organism>
<dbReference type="InterPro" id="IPR020616">
    <property type="entry name" value="Thiolase_N"/>
</dbReference>
<dbReference type="GO" id="GO:0008289">
    <property type="term" value="F:lipid binding"/>
    <property type="evidence" value="ECO:0007669"/>
    <property type="project" value="UniProtKB-KW"/>
</dbReference>
<dbReference type="EMBL" id="PHIG01000007">
    <property type="protein sequence ID" value="PJK31111.1"/>
    <property type="molecule type" value="Genomic_DNA"/>
</dbReference>
<dbReference type="Gene3D" id="3.40.47.10">
    <property type="match status" value="1"/>
</dbReference>
<dbReference type="InterPro" id="IPR016039">
    <property type="entry name" value="Thiolase-like"/>
</dbReference>
<evidence type="ECO:0000256" key="4">
    <source>
        <dbReference type="ARBA" id="ARBA00023055"/>
    </source>
</evidence>
<dbReference type="OrthoDB" id="9790314at2"/>
<evidence type="ECO:0000256" key="2">
    <source>
        <dbReference type="ARBA" id="ARBA00022448"/>
    </source>
</evidence>
<dbReference type="PANTHER" id="PTHR42870">
    <property type="entry name" value="ACETYL-COA C-ACETYLTRANSFERASE"/>
    <property type="match status" value="1"/>
</dbReference>
<keyword evidence="2" id="KW-0813">Transport</keyword>